<evidence type="ECO:0000313" key="2">
    <source>
        <dbReference type="Proteomes" id="UP000319209"/>
    </source>
</evidence>
<dbReference type="EMBL" id="CP041637">
    <property type="protein sequence ID" value="QDO94242.1"/>
    <property type="molecule type" value="Genomic_DNA"/>
</dbReference>
<dbReference type="AlphaFoldDB" id="A0A516GRV0"/>
<reference evidence="1 2" key="1">
    <citation type="submission" date="2019-07" db="EMBL/GenBank/DDBJ databases">
        <title>Genome sequencing for Formosa sp. PS13.</title>
        <authorList>
            <person name="Park S.-J."/>
        </authorList>
    </citation>
    <scope>NUCLEOTIDE SEQUENCE [LARGE SCALE GENOMIC DNA]</scope>
    <source>
        <strain evidence="1 2">PS13</strain>
    </source>
</reference>
<dbReference type="OrthoDB" id="2375320at2"/>
<name>A0A516GRV0_9FLAO</name>
<accession>A0A516GRV0</accession>
<dbReference type="Proteomes" id="UP000319209">
    <property type="component" value="Chromosome"/>
</dbReference>
<dbReference type="RefSeq" id="WP_143381127.1">
    <property type="nucleotide sequence ID" value="NZ_CP041637.1"/>
</dbReference>
<proteinExistence type="predicted"/>
<keyword evidence="2" id="KW-1185">Reference proteome</keyword>
<gene>
    <name evidence="1" type="ORF">FNB79_09750</name>
</gene>
<protein>
    <submittedName>
        <fullName evidence="1">Uncharacterized protein</fullName>
    </submittedName>
</protein>
<organism evidence="1 2">
    <name type="scientific">Formosa sediminum</name>
    <dbReference type="NCBI Taxonomy" id="2594004"/>
    <lineage>
        <taxon>Bacteria</taxon>
        <taxon>Pseudomonadati</taxon>
        <taxon>Bacteroidota</taxon>
        <taxon>Flavobacteriia</taxon>
        <taxon>Flavobacteriales</taxon>
        <taxon>Flavobacteriaceae</taxon>
        <taxon>Formosa</taxon>
    </lineage>
</organism>
<dbReference type="KEGG" id="fop:FNB79_09750"/>
<evidence type="ECO:0000313" key="1">
    <source>
        <dbReference type="EMBL" id="QDO94242.1"/>
    </source>
</evidence>
<sequence>MEKDYFLLEDKKKEIESKFLIKNGWLKIYEDDSKDFDDTAGIYCCLIANDKVEKYSKDYNWPLSLGSEGKPSVYGDNTYKSNDKEGLEPFLFYKSFSLQETSIKYIDVAEEFVLYFRLYEKGNDKQNRTFYYVSDYGELDEVIIIEPKLIRVKIKYLREYITMRDMNFVVSYDFMRLLKKIPSDWNIKHKDELIKENDFIYNHLIRNVSDKTQSWVMGKVFIKPNKIKKSHFDIGKSKNESFIIGIDDEGELIYEDCGETDGNHFKVTYFKKEVLNKYYNEPNKYQVDGFSVGSKFFRLKIDNNVDEYIPVFLTNLRILPEMEQLHWKQYNIPPKDGMNISRTYYKTMIEGQWAEQPETVDLFFKSKYKSFNKNWEKKFGWNLYKPLSKTDEHLFTALHKITSNNVKSFCEQTLTIVKLTIDRLNEKELAKGLSLDSKIRGIGKFEKFLESKGMNIPDMFEFLRNLQNLRSGLIAHTFSESNKDCKKALKYFGIESDNYTKVLEEIFVKSIYTFNTLEKYFELNKEKPSG</sequence>